<comment type="similarity">
    <text evidence="5">Belongs to the SAT4 family.</text>
</comment>
<evidence type="ECO:0000256" key="1">
    <source>
        <dbReference type="ARBA" id="ARBA00004141"/>
    </source>
</evidence>
<feature type="transmembrane region" description="Helical" evidence="7">
    <location>
        <begin position="239"/>
        <end position="261"/>
    </location>
</feature>
<keyword evidence="10" id="KW-1185">Reference proteome</keyword>
<dbReference type="PANTHER" id="PTHR33048:SF110">
    <property type="entry name" value="UBID FAMILY DECARBOXYLASE"/>
    <property type="match status" value="1"/>
</dbReference>
<comment type="caution">
    <text evidence="9">The sequence shown here is derived from an EMBL/GenBank/DDBJ whole genome shotgun (WGS) entry which is preliminary data.</text>
</comment>
<evidence type="ECO:0000313" key="10">
    <source>
        <dbReference type="Proteomes" id="UP000701801"/>
    </source>
</evidence>
<sequence length="410" mass="46330">MLSIDVESWIWFGFATAVLILRYVSRWQQLGSITRYQAEDYVMIATFLFYTQLIVVMRCVAHLDSNLILPEDIPLLTPESTKSRIRGSKLVLVVEQSMIATIWGCKISLLLMYNRMTMGLKQQLAVKIVAGYVLGSFLIMEILYFGVWCRPFKQYWQVPPDNEQCSTAINHLITNAVFNITTDMMMLCIPMPILISSQLPRSKKIILCGLFGMGGFVIFSACLNKYWSFSQPFSPNWTYWYIREASTAILVANIPLCWTLIRRMFKLPSFLQSTAARSRSKSHPITRLTAQILPHKSKSKNTSVKHTKASQTQQKTDRSWWDGSRISRLGRSESEEYIVGGRPKASVPLEVWETTVVDVERSVRDPGDVDVEAGKDGERGKFDISKGESKTVVTAEAGPMHGRIAGGAES</sequence>
<keyword evidence="2 7" id="KW-0812">Transmembrane</keyword>
<feature type="transmembrane region" description="Helical" evidence="7">
    <location>
        <begin position="205"/>
        <end position="227"/>
    </location>
</feature>
<evidence type="ECO:0000256" key="5">
    <source>
        <dbReference type="ARBA" id="ARBA00038359"/>
    </source>
</evidence>
<reference evidence="9" key="1">
    <citation type="submission" date="2021-07" db="EMBL/GenBank/DDBJ databases">
        <authorList>
            <person name="Durling M."/>
        </authorList>
    </citation>
    <scope>NUCLEOTIDE SEQUENCE</scope>
</reference>
<dbReference type="OrthoDB" id="3903189at2759"/>
<feature type="transmembrane region" description="Helical" evidence="7">
    <location>
        <begin position="124"/>
        <end position="148"/>
    </location>
</feature>
<organism evidence="9 10">
    <name type="scientific">Hymenoscyphus albidus</name>
    <dbReference type="NCBI Taxonomy" id="595503"/>
    <lineage>
        <taxon>Eukaryota</taxon>
        <taxon>Fungi</taxon>
        <taxon>Dikarya</taxon>
        <taxon>Ascomycota</taxon>
        <taxon>Pezizomycotina</taxon>
        <taxon>Leotiomycetes</taxon>
        <taxon>Helotiales</taxon>
        <taxon>Helotiaceae</taxon>
        <taxon>Hymenoscyphus</taxon>
    </lineage>
</organism>
<name>A0A9N9LXU5_9HELO</name>
<feature type="domain" description="Rhodopsin" evidence="8">
    <location>
        <begin position="22"/>
        <end position="263"/>
    </location>
</feature>
<evidence type="ECO:0000256" key="3">
    <source>
        <dbReference type="ARBA" id="ARBA00022989"/>
    </source>
</evidence>
<dbReference type="AlphaFoldDB" id="A0A9N9LXU5"/>
<proteinExistence type="inferred from homology"/>
<feature type="region of interest" description="Disordered" evidence="6">
    <location>
        <begin position="297"/>
        <end position="319"/>
    </location>
</feature>
<evidence type="ECO:0000313" key="9">
    <source>
        <dbReference type="EMBL" id="CAG8982973.1"/>
    </source>
</evidence>
<accession>A0A9N9LXU5</accession>
<gene>
    <name evidence="9" type="ORF">HYALB_00003552</name>
</gene>
<dbReference type="InterPro" id="IPR049326">
    <property type="entry name" value="Rhodopsin_dom_fungi"/>
</dbReference>
<dbReference type="Pfam" id="PF20684">
    <property type="entry name" value="Fung_rhodopsin"/>
    <property type="match status" value="1"/>
</dbReference>
<dbReference type="GO" id="GO:0016020">
    <property type="term" value="C:membrane"/>
    <property type="evidence" value="ECO:0007669"/>
    <property type="project" value="UniProtKB-SubCell"/>
</dbReference>
<dbReference type="InterPro" id="IPR052337">
    <property type="entry name" value="SAT4-like"/>
</dbReference>
<feature type="transmembrane region" description="Helical" evidence="7">
    <location>
        <begin position="6"/>
        <end position="24"/>
    </location>
</feature>
<protein>
    <recommendedName>
        <fullName evidence="8">Rhodopsin domain-containing protein</fullName>
    </recommendedName>
</protein>
<feature type="compositionally biased region" description="Basic residues" evidence="6">
    <location>
        <begin position="297"/>
        <end position="308"/>
    </location>
</feature>
<dbReference type="Proteomes" id="UP000701801">
    <property type="component" value="Unassembled WGS sequence"/>
</dbReference>
<dbReference type="EMBL" id="CAJVRM010000702">
    <property type="protein sequence ID" value="CAG8982973.1"/>
    <property type="molecule type" value="Genomic_DNA"/>
</dbReference>
<evidence type="ECO:0000256" key="2">
    <source>
        <dbReference type="ARBA" id="ARBA00022692"/>
    </source>
</evidence>
<feature type="transmembrane region" description="Helical" evidence="7">
    <location>
        <begin position="168"/>
        <end position="193"/>
    </location>
</feature>
<evidence type="ECO:0000256" key="6">
    <source>
        <dbReference type="SAM" id="MobiDB-lite"/>
    </source>
</evidence>
<comment type="subcellular location">
    <subcellularLocation>
        <location evidence="1">Membrane</location>
        <topology evidence="1">Multi-pass membrane protein</topology>
    </subcellularLocation>
</comment>
<evidence type="ECO:0000256" key="7">
    <source>
        <dbReference type="SAM" id="Phobius"/>
    </source>
</evidence>
<keyword evidence="4 7" id="KW-0472">Membrane</keyword>
<evidence type="ECO:0000259" key="8">
    <source>
        <dbReference type="Pfam" id="PF20684"/>
    </source>
</evidence>
<evidence type="ECO:0000256" key="4">
    <source>
        <dbReference type="ARBA" id="ARBA00023136"/>
    </source>
</evidence>
<feature type="transmembrane region" description="Helical" evidence="7">
    <location>
        <begin position="90"/>
        <end position="112"/>
    </location>
</feature>
<keyword evidence="3 7" id="KW-1133">Transmembrane helix</keyword>
<dbReference type="PANTHER" id="PTHR33048">
    <property type="entry name" value="PTH11-LIKE INTEGRAL MEMBRANE PROTEIN (AFU_ORTHOLOGUE AFUA_5G11245)"/>
    <property type="match status" value="1"/>
</dbReference>